<name>A0A4C1Z4Z0_EUMVA</name>
<keyword evidence="2" id="KW-1185">Reference proteome</keyword>
<gene>
    <name evidence="1" type="ORF">EVAR_25561_1</name>
</gene>
<reference evidence="1 2" key="1">
    <citation type="journal article" date="2019" name="Commun. Biol.">
        <title>The bagworm genome reveals a unique fibroin gene that provides high tensile strength.</title>
        <authorList>
            <person name="Kono N."/>
            <person name="Nakamura H."/>
            <person name="Ohtoshi R."/>
            <person name="Tomita M."/>
            <person name="Numata K."/>
            <person name="Arakawa K."/>
        </authorList>
    </citation>
    <scope>NUCLEOTIDE SEQUENCE [LARGE SCALE GENOMIC DNA]</scope>
</reference>
<dbReference type="Proteomes" id="UP000299102">
    <property type="component" value="Unassembled WGS sequence"/>
</dbReference>
<comment type="caution">
    <text evidence="1">The sequence shown here is derived from an EMBL/GenBank/DDBJ whole genome shotgun (WGS) entry which is preliminary data.</text>
</comment>
<evidence type="ECO:0000313" key="2">
    <source>
        <dbReference type="Proteomes" id="UP000299102"/>
    </source>
</evidence>
<sequence>MIFILKHEYNLLKCVSYPGFLHISIPKDCRYIPQHLIPVFIERRHALGRLWFNFVIDAVPPAVIFVTSIPPTWLQHENGPARPVKQRSLTEFRCRVIDFAVTFRPVSESSGSPRLPRSPTPHRHAILSIATFPFITPPPYHIPYSYSRGQ</sequence>
<accession>A0A4C1Z4Z0</accession>
<organism evidence="1 2">
    <name type="scientific">Eumeta variegata</name>
    <name type="common">Bagworm moth</name>
    <name type="synonym">Eumeta japonica</name>
    <dbReference type="NCBI Taxonomy" id="151549"/>
    <lineage>
        <taxon>Eukaryota</taxon>
        <taxon>Metazoa</taxon>
        <taxon>Ecdysozoa</taxon>
        <taxon>Arthropoda</taxon>
        <taxon>Hexapoda</taxon>
        <taxon>Insecta</taxon>
        <taxon>Pterygota</taxon>
        <taxon>Neoptera</taxon>
        <taxon>Endopterygota</taxon>
        <taxon>Lepidoptera</taxon>
        <taxon>Glossata</taxon>
        <taxon>Ditrysia</taxon>
        <taxon>Tineoidea</taxon>
        <taxon>Psychidae</taxon>
        <taxon>Oiketicinae</taxon>
        <taxon>Eumeta</taxon>
    </lineage>
</organism>
<protein>
    <submittedName>
        <fullName evidence="1">Uncharacterized protein</fullName>
    </submittedName>
</protein>
<proteinExistence type="predicted"/>
<dbReference type="AlphaFoldDB" id="A0A4C1Z4Z0"/>
<dbReference type="EMBL" id="BGZK01001594">
    <property type="protein sequence ID" value="GBP82928.1"/>
    <property type="molecule type" value="Genomic_DNA"/>
</dbReference>
<evidence type="ECO:0000313" key="1">
    <source>
        <dbReference type="EMBL" id="GBP82928.1"/>
    </source>
</evidence>